<dbReference type="Gene3D" id="1.10.287.1490">
    <property type="match status" value="1"/>
</dbReference>
<dbReference type="RefSeq" id="XP_028883520.1">
    <property type="nucleotide sequence ID" value="XM_029025204.1"/>
</dbReference>
<dbReference type="OrthoDB" id="267384at2759"/>
<sequence>KEKLKEQEDVMEARFLERLEACKGNEGLVDDEMLQHVEKLKTENDQLREELRTLQEVHSEEMEELAREAADRIAEHDELLKEKLKEKEDAMEARFLERLEACKGNEGLVDDEMLQHVEKLKTENDQLREELRTVQEGHSEEMEELAREAADRIAEHDELLKEKLKEQEDVMEARFLERLEACKGNEGLVDDEMLQHVEKLKTENDQLREELRTLQEVHSEEMEELAREAADRIAEHDELLKEKLKEQEDVMEARFLERLEACEGNEGLVDDEMLQHVEKLKTENDQLREELRTLQEVHSEEMEELAREAADRIAEHDELLKEKLKEQEDFYEELLKEKSRVVHVPEEDTTELNGVEYWKKEYEKLYERCEQLQSELENVLRNTAEQGERLRELELKEQQWQEKERHLVEKVVHEKSSDEPQDSNDATLNELQSLEGEMKKLHEMLELEKKERVSREVELQELQKKLESMEKEYRNLEQEHQETVSLLHQGAASVESVLQEKQARIEELELTIQKMSQQFASSQDQLRVSMETLQQRQKDLDEAQQRHLELEAANREVNAELVELRWVLDDNQRVWKQRFERMQNEGEQQQRTAAEETIQARMEHQREIDSLRAEIDGLREELQSAQAVAAALPLADEGNRHQLEHLRQQLNDALSESTRVNAEIEKLHRQLAEKDRILHSKEREQDSQYSSNDEKNEEIDTMTSDARINSLLQRNEALDAKVRELMKDKETLLQEKDTLEFSLQSATRMTEVRDQACLRQADEVKRVRAQIATMKDDISQRVQLCNTLRQELQEAQQQVLDLAAAYEDLQATTFAEHRQTLQQQHVEALIIAKTMSIPRVMQELMHGAMEAYQSLLLRFSETQKKLRARCDVIEQTATEAMIEGERQSQEFLTAIEDARIEQQQLKEIIERLEEELNTAKITAEEAVAEVISIKEEQNETLRTLREEKFALQRELQAAKLEHASLINKLELLRDENVNAARLLEQEKETAAQVTAEQKREVKRLQDALREKTQIYQETQTTIEEQVKEATQRAEQYVMERDKAMNEIHSLQVKLDRVLPRVEQLESERALREAELIDTKQQLTALTQWSTSSDEVAQRHIENLNATVSDLRTKLVALRGECDEQHAIVEKQKLELGASETELNRLRTRMAQQEREAQLAQSRLGELESAYAHDTGDAAANLRDAQRRVASLEQRNHTLQEELERSQQQCNLLQENFSKTEEQLRRLTEDYRNTDQQQKRRIQDLTERNLSLENELEKLRETHTTLDTAHENLQRELLNTKKDGERALHCAEEANRHNRLLHRELQNLEQSHAAELQAVRETLSAVQVELTQCRRTLVEAEAREQEQNRKVYAITMEKSRCEEELNGLRLLLEDEQQLTSRERSEKQEKTTQMRAELIRLQNAMQVAQGEYKVLEAKYAQQTEKAVAMQNQLESLLSQQSTVQRETAEEKEKLTVTVKSLRKECMDLQSSLNSAEDALEREKHEYQQYSECMRNRVEANQLAEETLRAENQDLRIDISSLEKKLSMASQSVKTMETQLKRQNVELLAVTEEMEEYKTKSTIYMEERNELRKTLQDKTIQLEQLTRTITADVDAVLAEKRQEEMAMRDEYEEIIRREQQAAQEARQARERALNSLAQEQKKSEELQAEKDELYLQLRQAQSQVASTQAEVHNAVEQAVEEVGLSQHKLSLTAVMNELLLRLSRFTHSTIILEGEIMQFEAFEAACEAHTVALRAVTEAVRSSSQSQQQQQLNLSSRSAGGSVHTTTTTTTTTNTTAATNANTNNATNIADPTTPSSPIAALNSSINSSIRTPHHSHHHHHQQQQQQQQRPPLHCGPLMQEIISSATTYNHRLMEHRRTIRHVLETMEAALIHCEPKTAMESALAKIKLFLTSTLSELHLRVARQTALLQQIADGALVMSGLQEAVKMMREDEEFGLRPFNELLLPLTMCSPSSPSSSSQRRMSDESGAEGDVLSSLVRPRTVTSESNSGDNMTVNSSVRREEVKQENDRLSRLVQSTRKRMGTAAVLSGNRREGQRDTTTIDTLLSTRTLPTPSAQRGGKDAGGINSTPTPGGDLRDAV</sequence>
<feature type="compositionally biased region" description="Basic residues" evidence="2">
    <location>
        <begin position="1809"/>
        <end position="1819"/>
    </location>
</feature>
<feature type="compositionally biased region" description="Basic and acidic residues" evidence="2">
    <location>
        <begin position="1996"/>
        <end position="2009"/>
    </location>
</feature>
<feature type="coiled-coil region" evidence="1">
    <location>
        <begin position="270"/>
        <end position="560"/>
    </location>
</feature>
<feature type="region of interest" description="Disordered" evidence="2">
    <location>
        <begin position="1742"/>
        <end position="1829"/>
    </location>
</feature>
<evidence type="ECO:0000256" key="2">
    <source>
        <dbReference type="SAM" id="MobiDB-lite"/>
    </source>
</evidence>
<evidence type="ECO:0000313" key="4">
    <source>
        <dbReference type="Proteomes" id="UP000192257"/>
    </source>
</evidence>
<feature type="compositionally biased region" description="Low complexity" evidence="2">
    <location>
        <begin position="2035"/>
        <end position="2052"/>
    </location>
</feature>
<feature type="region of interest" description="Disordered" evidence="2">
    <location>
        <begin position="675"/>
        <end position="700"/>
    </location>
</feature>
<feature type="coiled-coil region" evidence="1">
    <location>
        <begin position="895"/>
        <end position="1674"/>
    </location>
</feature>
<feature type="non-terminal residue" evidence="3">
    <location>
        <position position="1"/>
    </location>
</feature>
<feature type="compositionally biased region" description="Low complexity" evidence="2">
    <location>
        <begin position="1762"/>
        <end position="1785"/>
    </location>
</feature>
<name>A0A1X0NXP1_9TRYP</name>
<keyword evidence="4" id="KW-1185">Reference proteome</keyword>
<feature type="compositionally biased region" description="Polar residues" evidence="2">
    <location>
        <begin position="1979"/>
        <end position="1995"/>
    </location>
</feature>
<dbReference type="Proteomes" id="UP000192257">
    <property type="component" value="Unassembled WGS sequence"/>
</dbReference>
<gene>
    <name evidence="3" type="ORF">TM35_000122290</name>
</gene>
<feature type="region of interest" description="Disordered" evidence="2">
    <location>
        <begin position="1945"/>
        <end position="2077"/>
    </location>
</feature>
<comment type="caution">
    <text evidence="3">The sequence shown here is derived from an EMBL/GenBank/DDBJ whole genome shotgun (WGS) entry which is preliminary data.</text>
</comment>
<organism evidence="3 4">
    <name type="scientific">Trypanosoma theileri</name>
    <dbReference type="NCBI Taxonomy" id="67003"/>
    <lineage>
        <taxon>Eukaryota</taxon>
        <taxon>Discoba</taxon>
        <taxon>Euglenozoa</taxon>
        <taxon>Kinetoplastea</taxon>
        <taxon>Metakinetoplastina</taxon>
        <taxon>Trypanosomatida</taxon>
        <taxon>Trypanosomatidae</taxon>
        <taxon>Trypanosoma</taxon>
    </lineage>
</organism>
<keyword evidence="1" id="KW-0175">Coiled coil</keyword>
<feature type="coiled-coil region" evidence="1">
    <location>
        <begin position="190"/>
        <end position="246"/>
    </location>
</feature>
<feature type="coiled-coil region" evidence="1">
    <location>
        <begin position="30"/>
        <end position="166"/>
    </location>
</feature>
<protein>
    <recommendedName>
        <fullName evidence="5">Plectin</fullName>
    </recommendedName>
</protein>
<feature type="compositionally biased region" description="Basic and acidic residues" evidence="2">
    <location>
        <begin position="675"/>
        <end position="686"/>
    </location>
</feature>
<evidence type="ECO:0008006" key="5">
    <source>
        <dbReference type="Google" id="ProtNLM"/>
    </source>
</evidence>
<dbReference type="EMBL" id="NBCO01000012">
    <property type="protein sequence ID" value="ORC89454.1"/>
    <property type="molecule type" value="Genomic_DNA"/>
</dbReference>
<dbReference type="VEuPathDB" id="TriTrypDB:TM35_000122290"/>
<accession>A0A1X0NXP1</accession>
<feature type="coiled-coil region" evidence="1">
    <location>
        <begin position="778"/>
        <end position="812"/>
    </location>
</feature>
<feature type="compositionally biased region" description="Low complexity" evidence="2">
    <location>
        <begin position="1742"/>
        <end position="1755"/>
    </location>
</feature>
<dbReference type="GeneID" id="39984984"/>
<feature type="compositionally biased region" description="Low complexity" evidence="2">
    <location>
        <begin position="1793"/>
        <end position="1806"/>
    </location>
</feature>
<evidence type="ECO:0000256" key="1">
    <source>
        <dbReference type="SAM" id="Coils"/>
    </source>
</evidence>
<dbReference type="STRING" id="67003.A0A1X0NXP1"/>
<proteinExistence type="predicted"/>
<reference evidence="3 4" key="1">
    <citation type="submission" date="2017-03" db="EMBL/GenBank/DDBJ databases">
        <title>An alternative strategy for trypanosome survival in the mammalian bloodstream revealed through genome and transcriptome analysis of the ubiquitous bovine parasite Trypanosoma (Megatrypanum) theileri.</title>
        <authorList>
            <person name="Kelly S."/>
            <person name="Ivens A."/>
            <person name="Mott A."/>
            <person name="O'Neill E."/>
            <person name="Emms D."/>
            <person name="Macleod O."/>
            <person name="Voorheis P."/>
            <person name="Matthews J."/>
            <person name="Matthews K."/>
            <person name="Carrington M."/>
        </authorList>
    </citation>
    <scope>NUCLEOTIDE SEQUENCE [LARGE SCALE GENOMIC DNA]</scope>
    <source>
        <strain evidence="3">Edinburgh</strain>
    </source>
</reference>
<feature type="coiled-coil region" evidence="1">
    <location>
        <begin position="708"/>
        <end position="735"/>
    </location>
</feature>
<evidence type="ECO:0000313" key="3">
    <source>
        <dbReference type="EMBL" id="ORC89454.1"/>
    </source>
</evidence>